<reference evidence="12" key="1">
    <citation type="submission" date="2025-08" db="UniProtKB">
        <authorList>
            <consortium name="RefSeq"/>
        </authorList>
    </citation>
    <scope>IDENTIFICATION</scope>
</reference>
<comment type="subcellular location">
    <subcellularLocation>
        <location evidence="1">Endomembrane system</location>
        <topology evidence="1">Multi-pass membrane protein</topology>
    </subcellularLocation>
</comment>
<dbReference type="InterPro" id="IPR050173">
    <property type="entry name" value="ABC_transporter_C-like"/>
</dbReference>
<keyword evidence="7 9" id="KW-1133">Transmembrane helix</keyword>
<evidence type="ECO:0000256" key="4">
    <source>
        <dbReference type="ARBA" id="ARBA00022737"/>
    </source>
</evidence>
<gene>
    <name evidence="12" type="primary">LOC101857069</name>
</gene>
<dbReference type="SUPFAM" id="SSF90123">
    <property type="entry name" value="ABC transporter transmembrane region"/>
    <property type="match status" value="1"/>
</dbReference>
<dbReference type="Gene3D" id="1.20.1560.10">
    <property type="entry name" value="ABC transporter type 1, transmembrane domain"/>
    <property type="match status" value="1"/>
</dbReference>
<name>A0ABM1AC28_APLCA</name>
<protein>
    <submittedName>
        <fullName evidence="12">Multidrug resistance-associated protein 1</fullName>
    </submittedName>
</protein>
<dbReference type="GeneID" id="101857069"/>
<keyword evidence="3 9" id="KW-0812">Transmembrane</keyword>
<keyword evidence="4" id="KW-0677">Repeat</keyword>
<evidence type="ECO:0000256" key="5">
    <source>
        <dbReference type="ARBA" id="ARBA00022741"/>
    </source>
</evidence>
<organism evidence="11 12">
    <name type="scientific">Aplysia californica</name>
    <name type="common">California sea hare</name>
    <dbReference type="NCBI Taxonomy" id="6500"/>
    <lineage>
        <taxon>Eukaryota</taxon>
        <taxon>Metazoa</taxon>
        <taxon>Spiralia</taxon>
        <taxon>Lophotrochozoa</taxon>
        <taxon>Mollusca</taxon>
        <taxon>Gastropoda</taxon>
        <taxon>Heterobranchia</taxon>
        <taxon>Euthyneura</taxon>
        <taxon>Tectipleura</taxon>
        <taxon>Aplysiida</taxon>
        <taxon>Aplysioidea</taxon>
        <taxon>Aplysiidae</taxon>
        <taxon>Aplysia</taxon>
    </lineage>
</organism>
<dbReference type="RefSeq" id="XP_012944860.2">
    <property type="nucleotide sequence ID" value="XM_013089406.2"/>
</dbReference>
<feature type="domain" description="ABC transmembrane type-1" evidence="10">
    <location>
        <begin position="22"/>
        <end position="240"/>
    </location>
</feature>
<keyword evidence="11" id="KW-1185">Reference proteome</keyword>
<accession>A0ABM1AC28</accession>
<feature type="transmembrane region" description="Helical" evidence="9">
    <location>
        <begin position="15"/>
        <end position="34"/>
    </location>
</feature>
<keyword evidence="5" id="KW-0547">Nucleotide-binding</keyword>
<evidence type="ECO:0000256" key="9">
    <source>
        <dbReference type="SAM" id="Phobius"/>
    </source>
</evidence>
<sequence length="240" mass="27484">MTVRWSVYLDLLRAYGYKYACVSVLFVLGFHFAYNFSYTWLAQWSDDHDLANFTTLPAASGGRWDRNWHYIKIYAGLGVVQTACCMTYSAIMQYRHVVTSRVIHANMLDALMRTPMSFFDTTPMGRILNRFSQDLDVLDSDLFLELEVVIEHGLFAVGITVVICVTFPPFVGVLVPLIIIFYFIQQFYIRSSCQLQRIASNNRSPVFAHFSETLSGVGVIRAHQAQNRFIHDSESKVDAF</sequence>
<dbReference type="InterPro" id="IPR036640">
    <property type="entry name" value="ABC1_TM_sf"/>
</dbReference>
<dbReference type="InterPro" id="IPR011527">
    <property type="entry name" value="ABC1_TM_dom"/>
</dbReference>
<keyword evidence="6" id="KW-0067">ATP-binding</keyword>
<evidence type="ECO:0000256" key="3">
    <source>
        <dbReference type="ARBA" id="ARBA00022692"/>
    </source>
</evidence>
<keyword evidence="8 9" id="KW-0472">Membrane</keyword>
<proteinExistence type="predicted"/>
<feature type="non-terminal residue" evidence="12">
    <location>
        <position position="240"/>
    </location>
</feature>
<evidence type="ECO:0000256" key="7">
    <source>
        <dbReference type="ARBA" id="ARBA00022989"/>
    </source>
</evidence>
<evidence type="ECO:0000256" key="1">
    <source>
        <dbReference type="ARBA" id="ARBA00004127"/>
    </source>
</evidence>
<dbReference type="PANTHER" id="PTHR24223">
    <property type="entry name" value="ATP-BINDING CASSETTE SUB-FAMILY C"/>
    <property type="match status" value="1"/>
</dbReference>
<evidence type="ECO:0000256" key="8">
    <source>
        <dbReference type="ARBA" id="ARBA00023136"/>
    </source>
</evidence>
<feature type="transmembrane region" description="Helical" evidence="9">
    <location>
        <begin position="154"/>
        <end position="184"/>
    </location>
</feature>
<dbReference type="Pfam" id="PF00664">
    <property type="entry name" value="ABC_membrane"/>
    <property type="match status" value="1"/>
</dbReference>
<keyword evidence="2" id="KW-0813">Transport</keyword>
<evidence type="ECO:0000313" key="12">
    <source>
        <dbReference type="RefSeq" id="XP_012944860.2"/>
    </source>
</evidence>
<evidence type="ECO:0000313" key="11">
    <source>
        <dbReference type="Proteomes" id="UP000694888"/>
    </source>
</evidence>
<evidence type="ECO:0000256" key="6">
    <source>
        <dbReference type="ARBA" id="ARBA00022840"/>
    </source>
</evidence>
<dbReference type="PROSITE" id="PS50929">
    <property type="entry name" value="ABC_TM1F"/>
    <property type="match status" value="1"/>
</dbReference>
<dbReference type="Proteomes" id="UP000694888">
    <property type="component" value="Unplaced"/>
</dbReference>
<dbReference type="PANTHER" id="PTHR24223:SF443">
    <property type="entry name" value="MULTIDRUG-RESISTANCE LIKE PROTEIN 1, ISOFORM I"/>
    <property type="match status" value="1"/>
</dbReference>
<evidence type="ECO:0000259" key="10">
    <source>
        <dbReference type="PROSITE" id="PS50929"/>
    </source>
</evidence>
<evidence type="ECO:0000256" key="2">
    <source>
        <dbReference type="ARBA" id="ARBA00022448"/>
    </source>
</evidence>